<dbReference type="WBParaSite" id="Minc3s00016g01057">
    <property type="protein sequence ID" value="Minc3s00016g01057"/>
    <property type="gene ID" value="Minc3s00016g01057"/>
</dbReference>
<dbReference type="Proteomes" id="UP000887563">
    <property type="component" value="Unplaced"/>
</dbReference>
<proteinExistence type="predicted"/>
<dbReference type="SUPFAM" id="SSF81383">
    <property type="entry name" value="F-box domain"/>
    <property type="match status" value="1"/>
</dbReference>
<evidence type="ECO:0000313" key="1">
    <source>
        <dbReference type="Proteomes" id="UP000887563"/>
    </source>
</evidence>
<reference evidence="2" key="1">
    <citation type="submission" date="2022-11" db="UniProtKB">
        <authorList>
            <consortium name="WormBaseParasite"/>
        </authorList>
    </citation>
    <scope>IDENTIFICATION</scope>
</reference>
<dbReference type="AlphaFoldDB" id="A0A914KI78"/>
<protein>
    <submittedName>
        <fullName evidence="2">F-box domain-containing protein</fullName>
    </submittedName>
</protein>
<evidence type="ECO:0000313" key="2">
    <source>
        <dbReference type="WBParaSite" id="Minc3s00016g01057"/>
    </source>
</evidence>
<organism evidence="1 2">
    <name type="scientific">Meloidogyne incognita</name>
    <name type="common">Southern root-knot nematode worm</name>
    <name type="synonym">Oxyuris incognita</name>
    <dbReference type="NCBI Taxonomy" id="6306"/>
    <lineage>
        <taxon>Eukaryota</taxon>
        <taxon>Metazoa</taxon>
        <taxon>Ecdysozoa</taxon>
        <taxon>Nematoda</taxon>
        <taxon>Chromadorea</taxon>
        <taxon>Rhabditida</taxon>
        <taxon>Tylenchina</taxon>
        <taxon>Tylenchomorpha</taxon>
        <taxon>Tylenchoidea</taxon>
        <taxon>Meloidogynidae</taxon>
        <taxon>Meloidogyninae</taxon>
        <taxon>Meloidogyne</taxon>
        <taxon>Meloidogyne incognita group</taxon>
    </lineage>
</organism>
<accession>A0A914KI78</accession>
<name>A0A914KI78_MELIC</name>
<sequence>MFYSLPTETQLDILKCLNYKKLCSIKQTNLYFRDFINYFEGKLAREDLFGIFLDDIEEFNENFPHKLFKHEVGNFDFPLNDQLEEKWKNGLEKPIPLYLAEQDLNKNIIICLCKVYPIQYHLRYQLPTIIKNKNDIEIVYYYLNKLFNCSFQRGYFREFIFNPELIQLLFGPKQFYIQNCLLAITDNNFENLFQFALNHLISKTLRINFIMDYGKTTEKCRDTLFKILTSKGDNFKNVNVHLFDSPKMLNFVVNVKMLYEHIVEYIATSKDCSKLVAVITVRFTYPTIFELSKRAEKVEIKQYSVINNERKDTKYQIANIHNPEVRFSFLTEESEGIGTSQVELKIMKG</sequence>
<dbReference type="InterPro" id="IPR036047">
    <property type="entry name" value="F-box-like_dom_sf"/>
</dbReference>
<keyword evidence="1" id="KW-1185">Reference proteome</keyword>